<dbReference type="GO" id="GO:0016788">
    <property type="term" value="F:hydrolase activity, acting on ester bonds"/>
    <property type="evidence" value="ECO:0007669"/>
    <property type="project" value="InterPro"/>
</dbReference>
<name>A0A812ILW5_9DINO</name>
<keyword evidence="2" id="KW-0732">Signal</keyword>
<proteinExistence type="inferred from homology"/>
<protein>
    <recommendedName>
        <fullName evidence="1">GPI inositol-deacylase</fullName>
        <ecNumber evidence="1">3.1.-.-</ecNumber>
    </recommendedName>
</protein>
<keyword evidence="1" id="KW-0256">Endoplasmic reticulum</keyword>
<dbReference type="GO" id="GO:0005789">
    <property type="term" value="C:endoplasmic reticulum membrane"/>
    <property type="evidence" value="ECO:0007669"/>
    <property type="project" value="UniProtKB-SubCell"/>
</dbReference>
<dbReference type="PROSITE" id="PS51257">
    <property type="entry name" value="PROKAR_LIPOPROTEIN"/>
    <property type="match status" value="1"/>
</dbReference>
<gene>
    <name evidence="4" type="ORF">SNEC2469_LOCUS257</name>
</gene>
<feature type="chain" id="PRO_5032392828" description="GPI inositol-deacylase" evidence="2">
    <location>
        <begin position="24"/>
        <end position="268"/>
    </location>
</feature>
<dbReference type="Pfam" id="PF07819">
    <property type="entry name" value="PGAP1"/>
    <property type="match status" value="1"/>
</dbReference>
<dbReference type="EC" id="3.1.-.-" evidence="1"/>
<dbReference type="OrthoDB" id="5592486at2759"/>
<keyword evidence="1" id="KW-0813">Transport</keyword>
<dbReference type="GO" id="GO:0015031">
    <property type="term" value="P:protein transport"/>
    <property type="evidence" value="ECO:0007669"/>
    <property type="project" value="UniProtKB-KW"/>
</dbReference>
<keyword evidence="1" id="KW-0472">Membrane</keyword>
<keyword evidence="5" id="KW-1185">Reference proteome</keyword>
<organism evidence="4 5">
    <name type="scientific">Symbiodinium necroappetens</name>
    <dbReference type="NCBI Taxonomy" id="1628268"/>
    <lineage>
        <taxon>Eukaryota</taxon>
        <taxon>Sar</taxon>
        <taxon>Alveolata</taxon>
        <taxon>Dinophyceae</taxon>
        <taxon>Suessiales</taxon>
        <taxon>Symbiodiniaceae</taxon>
        <taxon>Symbiodinium</taxon>
    </lineage>
</organism>
<keyword evidence="1" id="KW-0653">Protein transport</keyword>
<sequence>MQRSRTLIATLLVALFACTGCISLSGPDPAFDISIKDARAELDTVRADRLPLDRPLVISGGYLDPGTATHRVVQRFKALTTTPKLVFGTPYFSVWTFDSARRRLVELVESRFPSDDPEWTSEVDIVGISMGGLVARYAAMDNGGAHKRLRIRTLFTLGTPHRGADLAWIPSIDPKAQDMHKDSAFIALMERTAGEIDYELLPYVRLGDGVVGCENCAPEGWPVRWIPNEVLGFSHLGVQNDPRLTLEIIRRLRGEDPVSGEPSPLPEE</sequence>
<comment type="caution">
    <text evidence="4">The sequence shown here is derived from an EMBL/GenBank/DDBJ whole genome shotgun (WGS) entry which is preliminary data.</text>
</comment>
<evidence type="ECO:0000256" key="1">
    <source>
        <dbReference type="RuleBase" id="RU365011"/>
    </source>
</evidence>
<feature type="signal peptide" evidence="2">
    <location>
        <begin position="1"/>
        <end position="23"/>
    </location>
</feature>
<dbReference type="SUPFAM" id="SSF53474">
    <property type="entry name" value="alpha/beta-Hydrolases"/>
    <property type="match status" value="1"/>
</dbReference>
<accession>A0A812ILW5</accession>
<dbReference type="EMBL" id="CAJNJA010000781">
    <property type="protein sequence ID" value="CAE7155272.1"/>
    <property type="molecule type" value="Genomic_DNA"/>
</dbReference>
<comment type="function">
    <text evidence="1">Involved in inositol deacylation of GPI-anchored proteins which plays important roles in the quality control and ER-associated degradation of GPI-anchored proteins.</text>
</comment>
<dbReference type="Gene3D" id="3.40.50.1820">
    <property type="entry name" value="alpha/beta hydrolase"/>
    <property type="match status" value="1"/>
</dbReference>
<feature type="domain" description="GPI inositol-deacylase PGAP1-like alpha/beta" evidence="3">
    <location>
        <begin position="119"/>
        <end position="166"/>
    </location>
</feature>
<evidence type="ECO:0000313" key="5">
    <source>
        <dbReference type="Proteomes" id="UP000601435"/>
    </source>
</evidence>
<comment type="similarity">
    <text evidence="1">Belongs to the GPI inositol-deacylase family.</text>
</comment>
<dbReference type="Proteomes" id="UP000601435">
    <property type="component" value="Unassembled WGS sequence"/>
</dbReference>
<keyword evidence="1" id="KW-0378">Hydrolase</keyword>
<dbReference type="InterPro" id="IPR012908">
    <property type="entry name" value="PGAP1-ab_dom-like"/>
</dbReference>
<evidence type="ECO:0000256" key="2">
    <source>
        <dbReference type="SAM" id="SignalP"/>
    </source>
</evidence>
<reference evidence="4" key="1">
    <citation type="submission" date="2021-02" db="EMBL/GenBank/DDBJ databases">
        <authorList>
            <person name="Dougan E. K."/>
            <person name="Rhodes N."/>
            <person name="Thang M."/>
            <person name="Chan C."/>
        </authorList>
    </citation>
    <scope>NUCLEOTIDE SEQUENCE</scope>
</reference>
<dbReference type="AlphaFoldDB" id="A0A812ILW5"/>
<comment type="subcellular location">
    <subcellularLocation>
        <location evidence="1">Endoplasmic reticulum membrane</location>
    </subcellularLocation>
</comment>
<evidence type="ECO:0000259" key="3">
    <source>
        <dbReference type="Pfam" id="PF07819"/>
    </source>
</evidence>
<evidence type="ECO:0000313" key="4">
    <source>
        <dbReference type="EMBL" id="CAE7155272.1"/>
    </source>
</evidence>
<dbReference type="InterPro" id="IPR029058">
    <property type="entry name" value="AB_hydrolase_fold"/>
</dbReference>